<keyword evidence="5" id="KW-0812">Transmembrane</keyword>
<keyword evidence="11" id="KW-1185">Reference proteome</keyword>
<keyword evidence="2" id="KW-0813">Transport</keyword>
<feature type="domain" description="Type II secretion system protein GspC N-terminal" evidence="9">
    <location>
        <begin position="19"/>
        <end position="86"/>
    </location>
</feature>
<evidence type="ECO:0000313" key="11">
    <source>
        <dbReference type="Proteomes" id="UP000255265"/>
    </source>
</evidence>
<keyword evidence="7" id="KW-1133">Transmembrane helix</keyword>
<evidence type="ECO:0000259" key="9">
    <source>
        <dbReference type="Pfam" id="PF11356"/>
    </source>
</evidence>
<evidence type="ECO:0000256" key="7">
    <source>
        <dbReference type="ARBA" id="ARBA00022989"/>
    </source>
</evidence>
<evidence type="ECO:0000256" key="1">
    <source>
        <dbReference type="ARBA" id="ARBA00004533"/>
    </source>
</evidence>
<comment type="caution">
    <text evidence="10">The sequence shown here is derived from an EMBL/GenBank/DDBJ whole genome shotgun (WGS) entry which is preliminary data.</text>
</comment>
<comment type="subcellular location">
    <subcellularLocation>
        <location evidence="1">Cell inner membrane</location>
    </subcellularLocation>
</comment>
<evidence type="ECO:0000313" key="10">
    <source>
        <dbReference type="EMBL" id="RDI27017.1"/>
    </source>
</evidence>
<evidence type="ECO:0000256" key="6">
    <source>
        <dbReference type="ARBA" id="ARBA00022927"/>
    </source>
</evidence>
<evidence type="ECO:0000256" key="4">
    <source>
        <dbReference type="ARBA" id="ARBA00022519"/>
    </source>
</evidence>
<dbReference type="EMBL" id="QQAV01000002">
    <property type="protein sequence ID" value="RDI27017.1"/>
    <property type="molecule type" value="Genomic_DNA"/>
</dbReference>
<dbReference type="GO" id="GO:0015031">
    <property type="term" value="P:protein transport"/>
    <property type="evidence" value="ECO:0007669"/>
    <property type="project" value="UniProtKB-KW"/>
</dbReference>
<sequence length="119" mass="11874">MLPPPVAAPVLSVQTAEVARAFGALKVAASAPVAPDVASRFRLLGVAADREGGGAALIAVDGKPPRSYRTGAAFDGQLVLQSIDTAGVHIGPATGGTGFRLMVPSRPLAVNGPPRAAEP</sequence>
<dbReference type="AlphaFoldDB" id="A0A370FIL2"/>
<keyword evidence="8" id="KW-0472">Membrane</keyword>
<accession>A0A370FIL2</accession>
<name>A0A370FIL2_9BURK</name>
<keyword evidence="6" id="KW-0653">Protein transport</keyword>
<gene>
    <name evidence="10" type="ORF">DFR41_10249</name>
</gene>
<evidence type="ECO:0000256" key="8">
    <source>
        <dbReference type="ARBA" id="ARBA00023136"/>
    </source>
</evidence>
<organism evidence="10 11">
    <name type="scientific">Pseudacidovorax intermedius</name>
    <dbReference type="NCBI Taxonomy" id="433924"/>
    <lineage>
        <taxon>Bacteria</taxon>
        <taxon>Pseudomonadati</taxon>
        <taxon>Pseudomonadota</taxon>
        <taxon>Betaproteobacteria</taxon>
        <taxon>Burkholderiales</taxon>
        <taxon>Comamonadaceae</taxon>
        <taxon>Pseudacidovorax</taxon>
    </lineage>
</organism>
<reference evidence="10 11" key="1">
    <citation type="submission" date="2018-07" db="EMBL/GenBank/DDBJ databases">
        <title>Genomic Encyclopedia of Type Strains, Phase IV (KMG-IV): sequencing the most valuable type-strain genomes for metagenomic binning, comparative biology and taxonomic classification.</title>
        <authorList>
            <person name="Goeker M."/>
        </authorList>
    </citation>
    <scope>NUCLEOTIDE SEQUENCE [LARGE SCALE GENOMIC DNA]</scope>
    <source>
        <strain evidence="10 11">DSM 21352</strain>
    </source>
</reference>
<dbReference type="Pfam" id="PF11356">
    <property type="entry name" value="T2SSC"/>
    <property type="match status" value="1"/>
</dbReference>
<evidence type="ECO:0000256" key="3">
    <source>
        <dbReference type="ARBA" id="ARBA00022475"/>
    </source>
</evidence>
<evidence type="ECO:0000256" key="2">
    <source>
        <dbReference type="ARBA" id="ARBA00022448"/>
    </source>
</evidence>
<dbReference type="STRING" id="433924.NS331_13915"/>
<dbReference type="Proteomes" id="UP000255265">
    <property type="component" value="Unassembled WGS sequence"/>
</dbReference>
<proteinExistence type="predicted"/>
<dbReference type="InterPro" id="IPR024961">
    <property type="entry name" value="T2SS_GspC_N"/>
</dbReference>
<keyword evidence="4" id="KW-0997">Cell inner membrane</keyword>
<keyword evidence="3" id="KW-1003">Cell membrane</keyword>
<protein>
    <submittedName>
        <fullName evidence="10">General secretion pathway protein C</fullName>
    </submittedName>
</protein>
<dbReference type="GO" id="GO:0005886">
    <property type="term" value="C:plasma membrane"/>
    <property type="evidence" value="ECO:0007669"/>
    <property type="project" value="UniProtKB-SubCell"/>
</dbReference>
<evidence type="ECO:0000256" key="5">
    <source>
        <dbReference type="ARBA" id="ARBA00022692"/>
    </source>
</evidence>